<name>A0A6B3NG31_9CYAN</name>
<dbReference type="Pfam" id="PF00551">
    <property type="entry name" value="Formyl_trans_N"/>
    <property type="match status" value="1"/>
</dbReference>
<accession>A0A6B3NG31</accession>
<gene>
    <name evidence="2" type="ORF">F6J89_11540</name>
</gene>
<proteinExistence type="predicted"/>
<evidence type="ECO:0000313" key="2">
    <source>
        <dbReference type="EMBL" id="NER28238.1"/>
    </source>
</evidence>
<organism evidence="2">
    <name type="scientific">Symploca sp. SIO1C4</name>
    <dbReference type="NCBI Taxonomy" id="2607765"/>
    <lineage>
        <taxon>Bacteria</taxon>
        <taxon>Bacillati</taxon>
        <taxon>Cyanobacteriota</taxon>
        <taxon>Cyanophyceae</taxon>
        <taxon>Coleofasciculales</taxon>
        <taxon>Coleofasciculaceae</taxon>
        <taxon>Symploca</taxon>
    </lineage>
</organism>
<comment type="caution">
    <text evidence="2">The sequence shown here is derived from an EMBL/GenBank/DDBJ whole genome shotgun (WGS) entry which is preliminary data.</text>
</comment>
<evidence type="ECO:0000259" key="1">
    <source>
        <dbReference type="Pfam" id="PF00551"/>
    </source>
</evidence>
<protein>
    <recommendedName>
        <fullName evidence="1">Formyl transferase N-terminal domain-containing protein</fullName>
    </recommendedName>
</protein>
<feature type="domain" description="Formyl transferase N-terminal" evidence="1">
    <location>
        <begin position="113"/>
        <end position="203"/>
    </location>
</feature>
<reference evidence="2" key="1">
    <citation type="submission" date="2019-11" db="EMBL/GenBank/DDBJ databases">
        <title>Genomic insights into an expanded diversity of filamentous marine cyanobacteria reveals the extraordinary biosynthetic potential of Moorea and Okeania.</title>
        <authorList>
            <person name="Ferreira Leao T."/>
            <person name="Wang M."/>
            <person name="Moss N."/>
            <person name="Da Silva R."/>
            <person name="Sanders J."/>
            <person name="Nurk S."/>
            <person name="Gurevich A."/>
            <person name="Humphrey G."/>
            <person name="Reher R."/>
            <person name="Zhu Q."/>
            <person name="Belda-Ferre P."/>
            <person name="Glukhov E."/>
            <person name="Rex R."/>
            <person name="Dorrestein P.C."/>
            <person name="Knight R."/>
            <person name="Pevzner P."/>
            <person name="Gerwick W.H."/>
            <person name="Gerwick L."/>
        </authorList>
    </citation>
    <scope>NUCLEOTIDE SEQUENCE</scope>
    <source>
        <strain evidence="2">SIO1C4</strain>
    </source>
</reference>
<sequence>MLTKEFYLLTESSVICSYLVSKWIDNLAELPNFRGFLLKEDMPSENLIQKRKLFHGEYAGKKLLTDEDYQKLICLYPALDETEKAMISLFGVSQYSTTEYAKTFFLGNDVNQEYAKNFLKENSKVSPPYIFACLTQILQPWWLEITNSQLFNVHSAVLPYARGMYSIENIAILRDINKFKKVVGFTIHYIDKGVDLGPIIRAERIIDPFRFNSIWELKGYIYIIEFDAYVKTAKEIISNNQTMPVGVIQNPSLRGPNFRIKNFAYDKLRQAEEGYLAMKNAFN</sequence>
<dbReference type="Gene3D" id="3.40.50.170">
    <property type="entry name" value="Formyl transferase, N-terminal domain"/>
    <property type="match status" value="1"/>
</dbReference>
<dbReference type="SUPFAM" id="SSF53328">
    <property type="entry name" value="Formyltransferase"/>
    <property type="match status" value="1"/>
</dbReference>
<dbReference type="InterPro" id="IPR002376">
    <property type="entry name" value="Formyl_transf_N"/>
</dbReference>
<dbReference type="EMBL" id="JAAHFQ010000187">
    <property type="protein sequence ID" value="NER28238.1"/>
    <property type="molecule type" value="Genomic_DNA"/>
</dbReference>
<dbReference type="AlphaFoldDB" id="A0A6B3NG31"/>
<dbReference type="InterPro" id="IPR036477">
    <property type="entry name" value="Formyl_transf_N_sf"/>
</dbReference>